<proteinExistence type="predicted"/>
<evidence type="ECO:0000313" key="2">
    <source>
        <dbReference type="Proteomes" id="UP001066276"/>
    </source>
</evidence>
<keyword evidence="2" id="KW-1185">Reference proteome</keyword>
<accession>A0AAV7S1S6</accession>
<dbReference type="EMBL" id="JANPWB010000009">
    <property type="protein sequence ID" value="KAJ1157205.1"/>
    <property type="molecule type" value="Genomic_DNA"/>
</dbReference>
<reference evidence="1" key="1">
    <citation type="journal article" date="2022" name="bioRxiv">
        <title>Sequencing and chromosome-scale assembly of the giantPleurodeles waltlgenome.</title>
        <authorList>
            <person name="Brown T."/>
            <person name="Elewa A."/>
            <person name="Iarovenko S."/>
            <person name="Subramanian E."/>
            <person name="Araus A.J."/>
            <person name="Petzold A."/>
            <person name="Susuki M."/>
            <person name="Suzuki K.-i.T."/>
            <person name="Hayashi T."/>
            <person name="Toyoda A."/>
            <person name="Oliveira C."/>
            <person name="Osipova E."/>
            <person name="Leigh N.D."/>
            <person name="Simon A."/>
            <person name="Yun M.H."/>
        </authorList>
    </citation>
    <scope>NUCLEOTIDE SEQUENCE</scope>
    <source>
        <strain evidence="1">20211129_DDA</strain>
        <tissue evidence="1">Liver</tissue>
    </source>
</reference>
<name>A0AAV7S1S6_PLEWA</name>
<comment type="caution">
    <text evidence="1">The sequence shown here is derived from an EMBL/GenBank/DDBJ whole genome shotgun (WGS) entry which is preliminary data.</text>
</comment>
<dbReference type="Proteomes" id="UP001066276">
    <property type="component" value="Chromosome 5"/>
</dbReference>
<protein>
    <submittedName>
        <fullName evidence="1">Uncharacterized protein</fullName>
    </submittedName>
</protein>
<gene>
    <name evidence="1" type="ORF">NDU88_009920</name>
</gene>
<evidence type="ECO:0000313" key="1">
    <source>
        <dbReference type="EMBL" id="KAJ1157205.1"/>
    </source>
</evidence>
<sequence>MSVRIERDSAASSEVLVSMLSKRLPTTAISCKMRSFMAVRLAGLPCGHPVHQRQMVAAGKVLSVDGQGPRRKAAGGQNRSLLENKLLEKCNEAHEVGVLSESMREAPVALIREPAKDSERVSSMMNVDIKIHSKVLANKRLEVCFRPFA</sequence>
<dbReference type="AlphaFoldDB" id="A0AAV7S1S6"/>
<organism evidence="1 2">
    <name type="scientific">Pleurodeles waltl</name>
    <name type="common">Iberian ribbed newt</name>
    <dbReference type="NCBI Taxonomy" id="8319"/>
    <lineage>
        <taxon>Eukaryota</taxon>
        <taxon>Metazoa</taxon>
        <taxon>Chordata</taxon>
        <taxon>Craniata</taxon>
        <taxon>Vertebrata</taxon>
        <taxon>Euteleostomi</taxon>
        <taxon>Amphibia</taxon>
        <taxon>Batrachia</taxon>
        <taxon>Caudata</taxon>
        <taxon>Salamandroidea</taxon>
        <taxon>Salamandridae</taxon>
        <taxon>Pleurodelinae</taxon>
        <taxon>Pleurodeles</taxon>
    </lineage>
</organism>